<dbReference type="InterPro" id="IPR041373">
    <property type="entry name" value="RT_RNaseH"/>
</dbReference>
<evidence type="ECO:0000259" key="10">
    <source>
        <dbReference type="PROSITE" id="PS50158"/>
    </source>
</evidence>
<evidence type="ECO:0000256" key="2">
    <source>
        <dbReference type="ARBA" id="ARBA00022679"/>
    </source>
</evidence>
<dbReference type="Gene3D" id="3.10.10.10">
    <property type="entry name" value="HIV Type 1 Reverse Transcriptase, subunit A, domain 1"/>
    <property type="match status" value="1"/>
</dbReference>
<dbReference type="InterPro" id="IPR036397">
    <property type="entry name" value="RNaseH_sf"/>
</dbReference>
<dbReference type="GO" id="GO:0016787">
    <property type="term" value="F:hydrolase activity"/>
    <property type="evidence" value="ECO:0007669"/>
    <property type="project" value="UniProtKB-KW"/>
</dbReference>
<keyword evidence="2" id="KW-0808">Transferase</keyword>
<feature type="domain" description="CCHC-type" evidence="10">
    <location>
        <begin position="406"/>
        <end position="420"/>
    </location>
</feature>
<dbReference type="Pfam" id="PF02023">
    <property type="entry name" value="SCAN"/>
    <property type="match status" value="1"/>
</dbReference>
<comment type="caution">
    <text evidence="13">The sequence shown here is derived from an EMBL/GenBank/DDBJ whole genome shotgun (WGS) entry which is preliminary data.</text>
</comment>
<dbReference type="InterPro" id="IPR000477">
    <property type="entry name" value="RT_dom"/>
</dbReference>
<dbReference type="InterPro" id="IPR043128">
    <property type="entry name" value="Rev_trsase/Diguanyl_cyclase"/>
</dbReference>
<evidence type="ECO:0000256" key="3">
    <source>
        <dbReference type="ARBA" id="ARBA00022695"/>
    </source>
</evidence>
<dbReference type="SUPFAM" id="SSF50630">
    <property type="entry name" value="Acid proteases"/>
    <property type="match status" value="1"/>
</dbReference>
<feature type="region of interest" description="Disordered" evidence="9">
    <location>
        <begin position="108"/>
        <end position="142"/>
    </location>
</feature>
<keyword evidence="4" id="KW-0540">Nuclease</keyword>
<evidence type="ECO:0000256" key="4">
    <source>
        <dbReference type="ARBA" id="ARBA00022722"/>
    </source>
</evidence>
<evidence type="ECO:0000259" key="12">
    <source>
        <dbReference type="PROSITE" id="PS50994"/>
    </source>
</evidence>
<dbReference type="CDD" id="cd22249">
    <property type="entry name" value="UDM1_RNF168_RNF169-like"/>
    <property type="match status" value="1"/>
</dbReference>
<feature type="domain" description="Integrase catalytic" evidence="12">
    <location>
        <begin position="727"/>
        <end position="885"/>
    </location>
</feature>
<keyword evidence="8" id="KW-0479">Metal-binding</keyword>
<dbReference type="Gene3D" id="1.10.340.70">
    <property type="match status" value="1"/>
</dbReference>
<dbReference type="SUPFAM" id="SSF53098">
    <property type="entry name" value="Ribonuclease H-like"/>
    <property type="match status" value="1"/>
</dbReference>
<evidence type="ECO:0000313" key="14">
    <source>
        <dbReference type="Proteomes" id="UP001374579"/>
    </source>
</evidence>
<dbReference type="Pfam" id="PF17917">
    <property type="entry name" value="RT_RNaseH"/>
    <property type="match status" value="1"/>
</dbReference>
<dbReference type="Gene3D" id="3.10.20.370">
    <property type="match status" value="1"/>
</dbReference>
<keyword evidence="8" id="KW-0862">Zinc</keyword>
<dbReference type="FunFam" id="3.30.420.10:FF:000032">
    <property type="entry name" value="Retrovirus-related Pol polyprotein from transposon 297-like Protein"/>
    <property type="match status" value="1"/>
</dbReference>
<dbReference type="EMBL" id="JBAMIC010000002">
    <property type="protein sequence ID" value="KAK7112241.1"/>
    <property type="molecule type" value="Genomic_DNA"/>
</dbReference>
<dbReference type="InterPro" id="IPR041588">
    <property type="entry name" value="Integrase_H2C2"/>
</dbReference>
<dbReference type="InterPro" id="IPR050951">
    <property type="entry name" value="Retrovirus_Pol_polyprotein"/>
</dbReference>
<accession>A0AAN9BTG8</accession>
<dbReference type="PANTHER" id="PTHR37984">
    <property type="entry name" value="PROTEIN CBG26694"/>
    <property type="match status" value="1"/>
</dbReference>
<keyword evidence="6" id="KW-0378">Hydrolase</keyword>
<sequence>MSGSKSRNAALASFSTPDHGNSPPRMTLTTPKHMDGAAVDPIEKSSSLTSAQEIIAARGRALGVRSGAALAKYVQEEEAAQRRLLQEEEEAQLRKEEAQRRLLQEEEEAQLRKEEAQRRLQREEQDAQRRLQREEQDAQRRLQREEEEIRRKVLREEEENDRRRRLAELEEERVRAEIEKTRREETTSSSRSRAIEPVRLKIDPFDEAKEDLDTFLGRFERAATLSGWDRESDWGARLGALLKGFAADVYLELPAEDAGNFDVIVDALRGSFRWTADSYRSKFRLAAKRGEETFIQFATRLRIWFERWRKAAKKEETYAGIRDLLLMEHLMDHVSGDLADFIRQREPANVTEAAELAERFAASKRARKNPVMVGTRVGGSSKDPSSPKKNAPPKPSHNNPQFTKGKCFNCGKEGHHRRNCLRPSNTTNLRTVVTSETSSDTSELPALCDPCSQLSYTPLCTVSINGSQVSALRDTGADGLVIDSFLVKDCKLKQGSQTIRLAAGNVQKTCPTTIVHLESPFFSGNVVAIVADQLTYPVLIGNRIVQPGGETLEVPVYRAEARPVKITAITRAQHAREKEPPKNLRMKDSGLGGVTREELIQLQSLDPTLSRMRELAKGSDPAPSGKKGKVKFLWKQGVLHRLFITTEKTFSQVVVPETLREGILRLSHDVPMAGHLGTKKTQDRLWHSFYWPGMGGDIRRYVQSCDACQRALPKGRIPKAHLGKMPLMDEPFRRIAVDIVGPLTVSERKNRYILVTVDYATRYPEATPLPSIEAERVAEALWEMYTRVGVPKEVLTDRGSQFVSDLMKQVNKFLAVKGLTTTPYHAQCNGLVERFNGTLKSMLKKLCHEKPRDWDRFVPALLFAYREVPQESLGFSPFELLYGRSVRGPLSLLKELWTKETPTEVRTTAAYVVDLRQRLEETLQLAQENLDVSSRRYAQAFDRRAVKRKFKIGSRVLLLIPLKRNKLEMAWQGPYEVVGKVGDLDYRLRVGSKEKLYHANLLKQYVERDPPSRTTPPQKAAGVLATCAVVVDEASATSEDDSRYPRDIPLPALEPEEGPDDVQCNPELTDSQREDVKRFSSRFRKTLTDLPGKTKLEEFSANLLDSKPVFVRPRPLPYSQTEAVKQEVEAMLKIGVIEPASSPYNAPVVLVKKKDGKIRFCIDYRQLNRVTEFDGEPLPDIDHLFSSLGRAKYFTKIDLSKGYWQIPVRTEDKPKLAFIVPQGQFQWTMMPFGLQNAVAVFSRMMRKLLNPLKRNDVHNFMDDILIGTEEWKIHLQALEAVFRRLEEAGLTARPTKCFVGFHELDYLGHRIGHGLMWPEAAKVEKIQAARRPETKKEVRAFLGLAGFYRRYVPNFAAIALPLTELTRKICANKVQWTELCEESFNSLRQILSQQPVICLPDLSQPFVLQTDASDIGLGAVLLQESDGELKPVSFASRKLNAAERNYATVEKECLAIVWGIRKFEVYLYGHEFELQTDHQSLQHLQKTKTTNGRLMRWALLLQTFTFRIRAIRGCDNVGADYYSRIV</sequence>
<dbReference type="Pfam" id="PF00665">
    <property type="entry name" value="rve"/>
    <property type="match status" value="1"/>
</dbReference>
<dbReference type="SUPFAM" id="SSF47353">
    <property type="entry name" value="Retrovirus capsid dimerization domain-like"/>
    <property type="match status" value="1"/>
</dbReference>
<protein>
    <recommendedName>
        <fullName evidence="1">RNA-directed DNA polymerase</fullName>
        <ecNumber evidence="1">2.7.7.49</ecNumber>
    </recommendedName>
</protein>
<dbReference type="PROSITE" id="PS50994">
    <property type="entry name" value="INTEGRASE"/>
    <property type="match status" value="1"/>
</dbReference>
<feature type="region of interest" description="Disordered" evidence="9">
    <location>
        <begin position="1"/>
        <end position="46"/>
    </location>
</feature>
<proteinExistence type="predicted"/>
<keyword evidence="7" id="KW-0695">RNA-directed DNA polymerase</keyword>
<keyword evidence="8" id="KW-0863">Zinc-finger</keyword>
<dbReference type="InterPro" id="IPR012337">
    <property type="entry name" value="RNaseH-like_sf"/>
</dbReference>
<dbReference type="Proteomes" id="UP001374579">
    <property type="component" value="Unassembled WGS sequence"/>
</dbReference>
<dbReference type="GO" id="GO:0003964">
    <property type="term" value="F:RNA-directed DNA polymerase activity"/>
    <property type="evidence" value="ECO:0007669"/>
    <property type="project" value="UniProtKB-KW"/>
</dbReference>
<dbReference type="Gene3D" id="2.40.70.10">
    <property type="entry name" value="Acid Proteases"/>
    <property type="match status" value="1"/>
</dbReference>
<organism evidence="13 14">
    <name type="scientific">Littorina saxatilis</name>
    <dbReference type="NCBI Taxonomy" id="31220"/>
    <lineage>
        <taxon>Eukaryota</taxon>
        <taxon>Metazoa</taxon>
        <taxon>Spiralia</taxon>
        <taxon>Lophotrochozoa</taxon>
        <taxon>Mollusca</taxon>
        <taxon>Gastropoda</taxon>
        <taxon>Caenogastropoda</taxon>
        <taxon>Littorinimorpha</taxon>
        <taxon>Littorinoidea</taxon>
        <taxon>Littorinidae</taxon>
        <taxon>Littorina</taxon>
    </lineage>
</organism>
<dbReference type="CDD" id="cd00303">
    <property type="entry name" value="retropepsin_like"/>
    <property type="match status" value="1"/>
</dbReference>
<dbReference type="SUPFAM" id="SSF56672">
    <property type="entry name" value="DNA/RNA polymerases"/>
    <property type="match status" value="1"/>
</dbReference>
<dbReference type="GO" id="GO:0015074">
    <property type="term" value="P:DNA integration"/>
    <property type="evidence" value="ECO:0007669"/>
    <property type="project" value="InterPro"/>
</dbReference>
<evidence type="ECO:0000256" key="1">
    <source>
        <dbReference type="ARBA" id="ARBA00012493"/>
    </source>
</evidence>
<feature type="domain" description="Reverse transcriptase" evidence="11">
    <location>
        <begin position="1132"/>
        <end position="1311"/>
    </location>
</feature>
<dbReference type="PROSITE" id="PS50158">
    <property type="entry name" value="ZF_CCHC"/>
    <property type="match status" value="1"/>
</dbReference>
<dbReference type="Gene3D" id="1.10.4020.10">
    <property type="entry name" value="DNA breaking-rejoining enzymes"/>
    <property type="match status" value="1"/>
</dbReference>
<dbReference type="FunFam" id="3.30.70.270:FF:000020">
    <property type="entry name" value="Transposon Tf2-6 polyprotein-like Protein"/>
    <property type="match status" value="1"/>
</dbReference>
<name>A0AAN9BTG8_9CAEN</name>
<evidence type="ECO:0000259" key="11">
    <source>
        <dbReference type="PROSITE" id="PS50878"/>
    </source>
</evidence>
<dbReference type="Gene3D" id="3.30.420.10">
    <property type="entry name" value="Ribonuclease H-like superfamily/Ribonuclease H"/>
    <property type="match status" value="1"/>
</dbReference>
<dbReference type="InterPro" id="IPR036875">
    <property type="entry name" value="Znf_CCHC_sf"/>
</dbReference>
<evidence type="ECO:0000313" key="13">
    <source>
        <dbReference type="EMBL" id="KAK7112241.1"/>
    </source>
</evidence>
<feature type="region of interest" description="Disordered" evidence="9">
    <location>
        <begin position="1036"/>
        <end position="1075"/>
    </location>
</feature>
<reference evidence="13 14" key="1">
    <citation type="submission" date="2024-02" db="EMBL/GenBank/DDBJ databases">
        <title>Chromosome-scale genome assembly of the rough periwinkle Littorina saxatilis.</title>
        <authorList>
            <person name="De Jode A."/>
            <person name="Faria R."/>
            <person name="Formenti G."/>
            <person name="Sims Y."/>
            <person name="Smith T.P."/>
            <person name="Tracey A."/>
            <person name="Wood J.M.D."/>
            <person name="Zagrodzka Z.B."/>
            <person name="Johannesson K."/>
            <person name="Butlin R.K."/>
            <person name="Leder E.H."/>
        </authorList>
    </citation>
    <scope>NUCLEOTIDE SEQUENCE [LARGE SCALE GENOMIC DNA]</scope>
    <source>
        <strain evidence="13">Snail1</strain>
        <tissue evidence="13">Muscle</tissue>
    </source>
</reference>
<evidence type="ECO:0000256" key="7">
    <source>
        <dbReference type="ARBA" id="ARBA00022918"/>
    </source>
</evidence>
<dbReference type="CDD" id="cd01647">
    <property type="entry name" value="RT_LTR"/>
    <property type="match status" value="1"/>
</dbReference>
<keyword evidence="5" id="KW-0255">Endonuclease</keyword>
<dbReference type="PANTHER" id="PTHR37984:SF5">
    <property type="entry name" value="PROTEIN NYNRIN-LIKE"/>
    <property type="match status" value="1"/>
</dbReference>
<gene>
    <name evidence="13" type="ORF">V1264_011722</name>
</gene>
<dbReference type="Gene3D" id="4.10.60.10">
    <property type="entry name" value="Zinc finger, CCHC-type"/>
    <property type="match status" value="1"/>
</dbReference>
<dbReference type="InterPro" id="IPR001878">
    <property type="entry name" value="Znf_CCHC"/>
</dbReference>
<dbReference type="SUPFAM" id="SSF57756">
    <property type="entry name" value="Retrovirus zinc finger-like domains"/>
    <property type="match status" value="1"/>
</dbReference>
<evidence type="ECO:0000256" key="5">
    <source>
        <dbReference type="ARBA" id="ARBA00022759"/>
    </source>
</evidence>
<feature type="compositionally biased region" description="Polar residues" evidence="9">
    <location>
        <begin position="1"/>
        <end position="19"/>
    </location>
</feature>
<evidence type="ECO:0000256" key="9">
    <source>
        <dbReference type="SAM" id="MobiDB-lite"/>
    </source>
</evidence>
<dbReference type="Pfam" id="PF00078">
    <property type="entry name" value="RVT_1"/>
    <property type="match status" value="1"/>
</dbReference>
<keyword evidence="14" id="KW-1185">Reference proteome</keyword>
<dbReference type="InterPro" id="IPR001584">
    <property type="entry name" value="Integrase_cat-core"/>
</dbReference>
<dbReference type="InterPro" id="IPR021109">
    <property type="entry name" value="Peptidase_aspartic_dom_sf"/>
</dbReference>
<dbReference type="InterPro" id="IPR043502">
    <property type="entry name" value="DNA/RNA_pol_sf"/>
</dbReference>
<dbReference type="FunFam" id="3.10.20.370:FF:000001">
    <property type="entry name" value="Retrovirus-related Pol polyprotein from transposon 17.6-like protein"/>
    <property type="match status" value="1"/>
</dbReference>
<keyword evidence="3" id="KW-0548">Nucleotidyltransferase</keyword>
<dbReference type="InterPro" id="IPR003309">
    <property type="entry name" value="SCAN_dom"/>
</dbReference>
<dbReference type="Gene3D" id="3.30.70.270">
    <property type="match status" value="2"/>
</dbReference>
<evidence type="ECO:0000256" key="8">
    <source>
        <dbReference type="PROSITE-ProRule" id="PRU00047"/>
    </source>
</evidence>
<dbReference type="FunFam" id="1.10.340.70:FF:000001">
    <property type="entry name" value="Retrovirus-related Pol polyprotein from transposon gypsy-like Protein"/>
    <property type="match status" value="1"/>
</dbReference>
<dbReference type="CDD" id="cd09274">
    <property type="entry name" value="RNase_HI_RT_Ty3"/>
    <property type="match status" value="1"/>
</dbReference>
<dbReference type="EC" id="2.7.7.49" evidence="1"/>
<dbReference type="GO" id="GO:0004519">
    <property type="term" value="F:endonuclease activity"/>
    <property type="evidence" value="ECO:0007669"/>
    <property type="project" value="UniProtKB-KW"/>
</dbReference>
<dbReference type="GO" id="GO:0008270">
    <property type="term" value="F:zinc ion binding"/>
    <property type="evidence" value="ECO:0007669"/>
    <property type="project" value="UniProtKB-KW"/>
</dbReference>
<evidence type="ECO:0000256" key="6">
    <source>
        <dbReference type="ARBA" id="ARBA00022801"/>
    </source>
</evidence>
<feature type="compositionally biased region" description="Low complexity" evidence="9">
    <location>
        <begin position="380"/>
        <end position="389"/>
    </location>
</feature>
<dbReference type="Pfam" id="PF13975">
    <property type="entry name" value="gag-asp_proteas"/>
    <property type="match status" value="1"/>
</dbReference>
<dbReference type="Pfam" id="PF17921">
    <property type="entry name" value="Integrase_H2C2"/>
    <property type="match status" value="1"/>
</dbReference>
<dbReference type="PROSITE" id="PS50878">
    <property type="entry name" value="RT_POL"/>
    <property type="match status" value="1"/>
</dbReference>
<dbReference type="InterPro" id="IPR038269">
    <property type="entry name" value="SCAN_sf"/>
</dbReference>
<feature type="region of interest" description="Disordered" evidence="9">
    <location>
        <begin position="367"/>
        <end position="404"/>
    </location>
</feature>
<dbReference type="GO" id="GO:0003676">
    <property type="term" value="F:nucleic acid binding"/>
    <property type="evidence" value="ECO:0007669"/>
    <property type="project" value="InterPro"/>
</dbReference>